<dbReference type="InterPro" id="IPR001764">
    <property type="entry name" value="Glyco_hydro_3_N"/>
</dbReference>
<evidence type="ECO:0000256" key="1">
    <source>
        <dbReference type="ARBA" id="ARBA00022801"/>
    </source>
</evidence>
<dbReference type="InterPro" id="IPR051915">
    <property type="entry name" value="Cellulose_Degrad_GH3"/>
</dbReference>
<dbReference type="InterPro" id="IPR036962">
    <property type="entry name" value="Glyco_hydro_3_N_sf"/>
</dbReference>
<keyword evidence="1" id="KW-0378">Hydrolase</keyword>
<dbReference type="STRING" id="1526571.AT746_17535"/>
<dbReference type="EMBL" id="CP013650">
    <property type="protein sequence ID" value="ALS99888.1"/>
    <property type="molecule type" value="Genomic_DNA"/>
</dbReference>
<proteinExistence type="predicted"/>
<gene>
    <name evidence="3" type="ORF">AT746_17535</name>
</gene>
<evidence type="ECO:0000259" key="2">
    <source>
        <dbReference type="Pfam" id="PF00933"/>
    </source>
</evidence>
<dbReference type="GO" id="GO:0009251">
    <property type="term" value="P:glucan catabolic process"/>
    <property type="evidence" value="ECO:0007669"/>
    <property type="project" value="TreeGrafter"/>
</dbReference>
<dbReference type="KEGG" id="lal:AT746_17535"/>
<dbReference type="PANTHER" id="PTHR30620">
    <property type="entry name" value="PERIPLASMIC BETA-GLUCOSIDASE-RELATED"/>
    <property type="match status" value="1"/>
</dbReference>
<dbReference type="Gene3D" id="3.20.20.300">
    <property type="entry name" value="Glycoside hydrolase, family 3, N-terminal domain"/>
    <property type="match status" value="1"/>
</dbReference>
<dbReference type="SUPFAM" id="SSF51445">
    <property type="entry name" value="(Trans)glycosidases"/>
    <property type="match status" value="1"/>
</dbReference>
<dbReference type="Pfam" id="PF00933">
    <property type="entry name" value="Glyco_hydro_3"/>
    <property type="match status" value="1"/>
</dbReference>
<dbReference type="PRINTS" id="PR00133">
    <property type="entry name" value="GLHYDRLASE3"/>
</dbReference>
<accession>A0A0U3B4A7</accession>
<dbReference type="AlphaFoldDB" id="A0A0U3B4A7"/>
<organism evidence="3 4">
    <name type="scientific">Lacimicrobium alkaliphilum</name>
    <dbReference type="NCBI Taxonomy" id="1526571"/>
    <lineage>
        <taxon>Bacteria</taxon>
        <taxon>Pseudomonadati</taxon>
        <taxon>Pseudomonadota</taxon>
        <taxon>Gammaproteobacteria</taxon>
        <taxon>Alteromonadales</taxon>
        <taxon>Alteromonadaceae</taxon>
        <taxon>Lacimicrobium</taxon>
    </lineage>
</organism>
<dbReference type="InterPro" id="IPR017853">
    <property type="entry name" value="GH"/>
</dbReference>
<reference evidence="3 4" key="1">
    <citation type="submission" date="2015-12" db="EMBL/GenBank/DDBJ databases">
        <title>Complete genome of Lacimicrobium alkaliphilum KCTC 32984.</title>
        <authorList>
            <person name="Kim S.-G."/>
            <person name="Lee Y.-J."/>
        </authorList>
    </citation>
    <scope>NUCLEOTIDE SEQUENCE [LARGE SCALE GENOMIC DNA]</scope>
    <source>
        <strain evidence="3 4">YelD216</strain>
    </source>
</reference>
<dbReference type="Proteomes" id="UP000068447">
    <property type="component" value="Chromosome"/>
</dbReference>
<sequence length="315" mass="34157">MIQQMTTTQKRTIRRVGARLHRSTATRIALALSCALILGGCDRAGNNVADKVQQASSQAPVITPDNWPAQSSPITRHDAIETKVRELLKQMTPEQKVGQIIQADIASVTPQQVRDYYLGSVLNGGNSAPGRDNRAGARAWLELADQFWAASTDTSDGRPYIPVMWGTDAVHGHSNVKGATIFPHNIGLGAMGEPQLLREIGRITAIEMQVTGLDWTFAPTIAVARDDRWGRTYESYSEHPARVAEYAPQILQGIQGQPGSEDFLQGQHMLATVKHFLGDGGTLNGKDQGATRTVKPACGTFTVRPTTAPSRPERG</sequence>
<feature type="domain" description="Glycoside hydrolase family 3 N-terminal" evidence="2">
    <location>
        <begin position="94"/>
        <end position="291"/>
    </location>
</feature>
<evidence type="ECO:0000313" key="3">
    <source>
        <dbReference type="EMBL" id="ALS99888.1"/>
    </source>
</evidence>
<keyword evidence="4" id="KW-1185">Reference proteome</keyword>
<evidence type="ECO:0000313" key="4">
    <source>
        <dbReference type="Proteomes" id="UP000068447"/>
    </source>
</evidence>
<name>A0A0U3B4A7_9ALTE</name>
<dbReference type="PANTHER" id="PTHR30620:SF77">
    <property type="entry name" value="LYSOSOMAL BETA GLUCOSIDASE-LIKE"/>
    <property type="match status" value="1"/>
</dbReference>
<protein>
    <recommendedName>
        <fullName evidence="2">Glycoside hydrolase family 3 N-terminal domain-containing protein</fullName>
    </recommendedName>
</protein>
<dbReference type="GO" id="GO:0008422">
    <property type="term" value="F:beta-glucosidase activity"/>
    <property type="evidence" value="ECO:0007669"/>
    <property type="project" value="TreeGrafter"/>
</dbReference>